<evidence type="ECO:0000256" key="7">
    <source>
        <dbReference type="RuleBase" id="RU000682"/>
    </source>
</evidence>
<organism evidence="10 11">
    <name type="scientific">Coptotermes formosanus</name>
    <name type="common">Formosan subterranean termite</name>
    <dbReference type="NCBI Taxonomy" id="36987"/>
    <lineage>
        <taxon>Eukaryota</taxon>
        <taxon>Metazoa</taxon>
        <taxon>Ecdysozoa</taxon>
        <taxon>Arthropoda</taxon>
        <taxon>Hexapoda</taxon>
        <taxon>Insecta</taxon>
        <taxon>Pterygota</taxon>
        <taxon>Neoptera</taxon>
        <taxon>Polyneoptera</taxon>
        <taxon>Dictyoptera</taxon>
        <taxon>Blattodea</taxon>
        <taxon>Blattoidea</taxon>
        <taxon>Termitoidae</taxon>
        <taxon>Rhinotermitidae</taxon>
        <taxon>Coptotermes</taxon>
    </lineage>
</organism>
<feature type="domain" description="Homeobox" evidence="9">
    <location>
        <begin position="236"/>
        <end position="296"/>
    </location>
</feature>
<evidence type="ECO:0000313" key="11">
    <source>
        <dbReference type="Proteomes" id="UP000502823"/>
    </source>
</evidence>
<evidence type="ECO:0000256" key="4">
    <source>
        <dbReference type="ARBA" id="ARBA00023242"/>
    </source>
</evidence>
<feature type="compositionally biased region" description="Low complexity" evidence="8">
    <location>
        <begin position="139"/>
        <end position="152"/>
    </location>
</feature>
<feature type="compositionally biased region" description="Low complexity" evidence="8">
    <location>
        <begin position="217"/>
        <end position="226"/>
    </location>
</feature>
<dbReference type="AlphaFoldDB" id="A0A6L2PAA2"/>
<dbReference type="PANTHER" id="PTHR24334:SF0">
    <property type="entry name" value="HOMEOBOX PROTEIN UNPLUGGED"/>
    <property type="match status" value="1"/>
</dbReference>
<dbReference type="EMBL" id="BLKM01000124">
    <property type="protein sequence ID" value="GFG29289.1"/>
    <property type="molecule type" value="Genomic_DNA"/>
</dbReference>
<dbReference type="SUPFAM" id="SSF46689">
    <property type="entry name" value="Homeodomain-like"/>
    <property type="match status" value="1"/>
</dbReference>
<dbReference type="Proteomes" id="UP000502823">
    <property type="component" value="Unassembled WGS sequence"/>
</dbReference>
<dbReference type="PROSITE" id="PS00027">
    <property type="entry name" value="HOMEOBOX_1"/>
    <property type="match status" value="1"/>
</dbReference>
<dbReference type="CDD" id="cd00086">
    <property type="entry name" value="homeodomain"/>
    <property type="match status" value="1"/>
</dbReference>
<evidence type="ECO:0000256" key="3">
    <source>
        <dbReference type="ARBA" id="ARBA00023155"/>
    </source>
</evidence>
<name>A0A6L2PAA2_COPFO</name>
<dbReference type="InterPro" id="IPR009057">
    <property type="entry name" value="Homeodomain-like_sf"/>
</dbReference>
<proteinExistence type="predicted"/>
<evidence type="ECO:0000256" key="1">
    <source>
        <dbReference type="ARBA" id="ARBA00004123"/>
    </source>
</evidence>
<dbReference type="GO" id="GO:0005634">
    <property type="term" value="C:nucleus"/>
    <property type="evidence" value="ECO:0007669"/>
    <property type="project" value="UniProtKB-SubCell"/>
</dbReference>
<dbReference type="GO" id="GO:0000981">
    <property type="term" value="F:DNA-binding transcription factor activity, RNA polymerase II-specific"/>
    <property type="evidence" value="ECO:0007669"/>
    <property type="project" value="InterPro"/>
</dbReference>
<evidence type="ECO:0000256" key="6">
    <source>
        <dbReference type="PROSITE-ProRule" id="PRU00108"/>
    </source>
</evidence>
<dbReference type="InterPro" id="IPR001356">
    <property type="entry name" value="HD"/>
</dbReference>
<dbReference type="Gene3D" id="1.10.10.60">
    <property type="entry name" value="Homeodomain-like"/>
    <property type="match status" value="1"/>
</dbReference>
<keyword evidence="11" id="KW-1185">Reference proteome</keyword>
<dbReference type="GO" id="GO:0000977">
    <property type="term" value="F:RNA polymerase II transcription regulatory region sequence-specific DNA binding"/>
    <property type="evidence" value="ECO:0007669"/>
    <property type="project" value="TreeGrafter"/>
</dbReference>
<feature type="region of interest" description="Disordered" evidence="8">
    <location>
        <begin position="124"/>
        <end position="243"/>
    </location>
</feature>
<dbReference type="FunFam" id="1.10.10.60:FF:000360">
    <property type="entry name" value="Gastrulation brain homeobox"/>
    <property type="match status" value="1"/>
</dbReference>
<evidence type="ECO:0000259" key="9">
    <source>
        <dbReference type="PROSITE" id="PS50071"/>
    </source>
</evidence>
<keyword evidence="4 6" id="KW-0539">Nucleus</keyword>
<sequence length="375" mass="39482">METAFSRENLSTQPQPASTLSTQTQQERSRNLRPFSIESLIATRPNSRSHCQNNDGIRLTHTDLSAMDLVSQRLNMATAGACGNNMAAAVALGYPGGIGLPLPLLYNSWLPTLQAGLFLDQQSQHITHPGGHDPTLRAPSGLLPPLLMPQGPHAGVGPLSPDSEASLSPNIAHDLSGRGVAGGDCSRSISPDCEPSSPGAVSDDTGPSHHGDGSQQSPNNAGNSVGNSGGGSGNSSKTRRRRTAFTSEQLLELEREFHAKKYLSLTERSQIAAALKLSEVQVKIWFQNRRAKWKRVKAGLTAGSGGVRGQGGASGGHNATKIVVPIPVHVNRFAVRSQHQQLEKCGPGLVHLHGLRTLGSQTGSTYSSVTNSSSS</sequence>
<dbReference type="OrthoDB" id="6159439at2759"/>
<gene>
    <name evidence="10" type="ORF">Cfor_09491</name>
</gene>
<feature type="compositionally biased region" description="Polar residues" evidence="8">
    <location>
        <begin position="1"/>
        <end position="26"/>
    </location>
</feature>
<dbReference type="PRINTS" id="PR00024">
    <property type="entry name" value="HOMEOBOX"/>
</dbReference>
<dbReference type="InParanoid" id="A0A6L2PAA2"/>
<dbReference type="Pfam" id="PF00046">
    <property type="entry name" value="Homeodomain"/>
    <property type="match status" value="1"/>
</dbReference>
<dbReference type="GO" id="GO:0051960">
    <property type="term" value="P:regulation of nervous system development"/>
    <property type="evidence" value="ECO:0007669"/>
    <property type="project" value="TreeGrafter"/>
</dbReference>
<dbReference type="PROSITE" id="PS50071">
    <property type="entry name" value="HOMEOBOX_2"/>
    <property type="match status" value="1"/>
</dbReference>
<keyword evidence="3 6" id="KW-0371">Homeobox</keyword>
<evidence type="ECO:0000256" key="5">
    <source>
        <dbReference type="ARBA" id="ARBA00068822"/>
    </source>
</evidence>
<keyword evidence="2 6" id="KW-0238">DNA-binding</keyword>
<evidence type="ECO:0000313" key="10">
    <source>
        <dbReference type="EMBL" id="GFG29289.1"/>
    </source>
</evidence>
<reference evidence="11" key="1">
    <citation type="submission" date="2020-01" db="EMBL/GenBank/DDBJ databases">
        <title>Draft genome sequence of the Termite Coptotermes fromosanus.</title>
        <authorList>
            <person name="Itakura S."/>
            <person name="Yosikawa Y."/>
            <person name="Umezawa K."/>
        </authorList>
    </citation>
    <scope>NUCLEOTIDE SEQUENCE [LARGE SCALE GENOMIC DNA]</scope>
</reference>
<evidence type="ECO:0000256" key="2">
    <source>
        <dbReference type="ARBA" id="ARBA00023125"/>
    </source>
</evidence>
<dbReference type="InterPro" id="IPR042982">
    <property type="entry name" value="GBX-1/2"/>
</dbReference>
<comment type="subcellular location">
    <subcellularLocation>
        <location evidence="1 6 7">Nucleus</location>
    </subcellularLocation>
</comment>
<dbReference type="InterPro" id="IPR020479">
    <property type="entry name" value="HD_metazoa"/>
</dbReference>
<feature type="DNA-binding region" description="Homeobox" evidence="6">
    <location>
        <begin position="238"/>
        <end position="297"/>
    </location>
</feature>
<feature type="region of interest" description="Disordered" evidence="8">
    <location>
        <begin position="1"/>
        <end position="29"/>
    </location>
</feature>
<dbReference type="SMART" id="SM00389">
    <property type="entry name" value="HOX"/>
    <property type="match status" value="1"/>
</dbReference>
<accession>A0A6L2PAA2</accession>
<evidence type="ECO:0000256" key="8">
    <source>
        <dbReference type="SAM" id="MobiDB-lite"/>
    </source>
</evidence>
<comment type="caution">
    <text evidence="10">The sequence shown here is derived from an EMBL/GenBank/DDBJ whole genome shotgun (WGS) entry which is preliminary data.</text>
</comment>
<dbReference type="PANTHER" id="PTHR24334">
    <property type="entry name" value="HOMEOBOX PROTEIN GBX"/>
    <property type="match status" value="1"/>
</dbReference>
<dbReference type="InterPro" id="IPR017970">
    <property type="entry name" value="Homeobox_CS"/>
</dbReference>
<protein>
    <recommendedName>
        <fullName evidence="5">Homeobox protein unplugged</fullName>
    </recommendedName>
</protein>